<dbReference type="InterPro" id="IPR000014">
    <property type="entry name" value="PAS"/>
</dbReference>
<name>A0ABV7T6J4_9GAMM</name>
<dbReference type="InterPro" id="IPR043128">
    <property type="entry name" value="Rev_trsase/Diguanyl_cyclase"/>
</dbReference>
<dbReference type="InterPro" id="IPR052155">
    <property type="entry name" value="Biofilm_reg_signaling"/>
</dbReference>
<dbReference type="PROSITE" id="PS50112">
    <property type="entry name" value="PAS"/>
    <property type="match status" value="1"/>
</dbReference>
<evidence type="ECO:0000313" key="6">
    <source>
        <dbReference type="Proteomes" id="UP001595630"/>
    </source>
</evidence>
<dbReference type="PANTHER" id="PTHR44757:SF2">
    <property type="entry name" value="BIOFILM ARCHITECTURE MAINTENANCE PROTEIN MBAA"/>
    <property type="match status" value="1"/>
</dbReference>
<dbReference type="CDD" id="cd00130">
    <property type="entry name" value="PAS"/>
    <property type="match status" value="1"/>
</dbReference>
<dbReference type="RefSeq" id="WP_386363992.1">
    <property type="nucleotide sequence ID" value="NZ_JBHRXZ010000018.1"/>
</dbReference>
<dbReference type="InterPro" id="IPR035919">
    <property type="entry name" value="EAL_sf"/>
</dbReference>
<evidence type="ECO:0000259" key="3">
    <source>
        <dbReference type="PROSITE" id="PS50883"/>
    </source>
</evidence>
<dbReference type="InterPro" id="IPR001610">
    <property type="entry name" value="PAC"/>
</dbReference>
<dbReference type="SMART" id="SM00267">
    <property type="entry name" value="GGDEF"/>
    <property type="match status" value="1"/>
</dbReference>
<reference evidence="6" key="1">
    <citation type="journal article" date="2019" name="Int. J. Syst. Evol. Microbiol.">
        <title>The Global Catalogue of Microorganisms (GCM) 10K type strain sequencing project: providing services to taxonomists for standard genome sequencing and annotation.</title>
        <authorList>
            <consortium name="The Broad Institute Genomics Platform"/>
            <consortium name="The Broad Institute Genome Sequencing Center for Infectious Disease"/>
            <person name="Wu L."/>
            <person name="Ma J."/>
        </authorList>
    </citation>
    <scope>NUCLEOTIDE SEQUENCE [LARGE SCALE GENOMIC DNA]</scope>
    <source>
        <strain evidence="6">KCTC 42447</strain>
    </source>
</reference>
<evidence type="ECO:0000313" key="5">
    <source>
        <dbReference type="EMBL" id="MFC3607912.1"/>
    </source>
</evidence>
<accession>A0ABV7T6J4</accession>
<dbReference type="Proteomes" id="UP001595630">
    <property type="component" value="Unassembled WGS sequence"/>
</dbReference>
<feature type="domain" description="PAC" evidence="2">
    <location>
        <begin position="82"/>
        <end position="136"/>
    </location>
</feature>
<dbReference type="InterPro" id="IPR029787">
    <property type="entry name" value="Nucleotide_cyclase"/>
</dbReference>
<gene>
    <name evidence="5" type="ORF">ACFOMF_09005</name>
</gene>
<feature type="domain" description="PAS" evidence="1">
    <location>
        <begin position="30"/>
        <end position="67"/>
    </location>
</feature>
<organism evidence="5 6">
    <name type="scientific">Stutzerimonas tarimensis</name>
    <dbReference type="NCBI Taxonomy" id="1507735"/>
    <lineage>
        <taxon>Bacteria</taxon>
        <taxon>Pseudomonadati</taxon>
        <taxon>Pseudomonadota</taxon>
        <taxon>Gammaproteobacteria</taxon>
        <taxon>Pseudomonadales</taxon>
        <taxon>Pseudomonadaceae</taxon>
        <taxon>Stutzerimonas</taxon>
    </lineage>
</organism>
<evidence type="ECO:0000259" key="4">
    <source>
        <dbReference type="PROSITE" id="PS50887"/>
    </source>
</evidence>
<evidence type="ECO:0000259" key="2">
    <source>
        <dbReference type="PROSITE" id="PS50113"/>
    </source>
</evidence>
<sequence length="579" mass="65012">MKRKSPASQPHVRGGYRAAVDAAAIFSETDIDGTITYVNDQFCQVSGYSSSELLGANHRILNSNQHPPEFFREMWRTIASGQIWKGEVCNRAKNGQLYWVDSTIVPMLDDDGMIYRYVSIRFNITEEHNLLERLRHKVGRDELTGLPNRLVLAEHFEQIISAPYRGEHQLAICMLDLDDFKAVNDRYGHAVGDQLITEVARRLDDITRSGDVVARIGGDEFVLVLNGIGNTRDLYQSLERVLTVVGAPYLIERLPISITGSIGVTLYPSDDVSADTLLRHADQAMYQAKQKGGNRVQQFDVIHEQQAKASHQNLARVTQALADGELRVHYQPKVHLRTGKILGFEALLRWQHPEIGLIPPGDFLPLVEQSDLIVEIGNWVLDEALTQLEDWNAQDHDWSVAVNIAARHFQRDDFATTIRQKLQRHATLRPDRLDLEIIESVAIDNIHHANRNLDSCKAMGVRISLDDFGTGYSSLSYLKRLPAQTIKIDQSFVRGILGDHSDQAVVEAIIRLSLAFEREVVAEGVETWPQARMLMLMGCEVAQGFGVARPMPGPAVVEWARSFDIRRFSSQAPSKAVCA</sequence>
<keyword evidence="6" id="KW-1185">Reference proteome</keyword>
<dbReference type="InterPro" id="IPR001633">
    <property type="entry name" value="EAL_dom"/>
</dbReference>
<feature type="domain" description="GGDEF" evidence="4">
    <location>
        <begin position="168"/>
        <end position="301"/>
    </location>
</feature>
<dbReference type="SUPFAM" id="SSF141868">
    <property type="entry name" value="EAL domain-like"/>
    <property type="match status" value="1"/>
</dbReference>
<evidence type="ECO:0000259" key="1">
    <source>
        <dbReference type="PROSITE" id="PS50112"/>
    </source>
</evidence>
<dbReference type="Pfam" id="PF13426">
    <property type="entry name" value="PAS_9"/>
    <property type="match status" value="1"/>
</dbReference>
<dbReference type="InterPro" id="IPR000160">
    <property type="entry name" value="GGDEF_dom"/>
</dbReference>
<dbReference type="NCBIfam" id="TIGR00254">
    <property type="entry name" value="GGDEF"/>
    <property type="match status" value="1"/>
</dbReference>
<dbReference type="CDD" id="cd01948">
    <property type="entry name" value="EAL"/>
    <property type="match status" value="1"/>
</dbReference>
<dbReference type="Gene3D" id="3.30.450.20">
    <property type="entry name" value="PAS domain"/>
    <property type="match status" value="1"/>
</dbReference>
<comment type="caution">
    <text evidence="5">The sequence shown here is derived from an EMBL/GenBank/DDBJ whole genome shotgun (WGS) entry which is preliminary data.</text>
</comment>
<dbReference type="SUPFAM" id="SSF55785">
    <property type="entry name" value="PYP-like sensor domain (PAS domain)"/>
    <property type="match status" value="1"/>
</dbReference>
<dbReference type="SUPFAM" id="SSF55073">
    <property type="entry name" value="Nucleotide cyclase"/>
    <property type="match status" value="1"/>
</dbReference>
<dbReference type="InterPro" id="IPR000700">
    <property type="entry name" value="PAS-assoc_C"/>
</dbReference>
<dbReference type="SMART" id="SM00086">
    <property type="entry name" value="PAC"/>
    <property type="match status" value="1"/>
</dbReference>
<dbReference type="Pfam" id="PF00563">
    <property type="entry name" value="EAL"/>
    <property type="match status" value="1"/>
</dbReference>
<dbReference type="InterPro" id="IPR035965">
    <property type="entry name" value="PAS-like_dom_sf"/>
</dbReference>
<dbReference type="SMART" id="SM00052">
    <property type="entry name" value="EAL"/>
    <property type="match status" value="1"/>
</dbReference>
<dbReference type="PANTHER" id="PTHR44757">
    <property type="entry name" value="DIGUANYLATE CYCLASE DGCP"/>
    <property type="match status" value="1"/>
</dbReference>
<dbReference type="PROSITE" id="PS50113">
    <property type="entry name" value="PAC"/>
    <property type="match status" value="1"/>
</dbReference>
<dbReference type="EMBL" id="JBHRXZ010000018">
    <property type="protein sequence ID" value="MFC3607912.1"/>
    <property type="molecule type" value="Genomic_DNA"/>
</dbReference>
<dbReference type="Pfam" id="PF00990">
    <property type="entry name" value="GGDEF"/>
    <property type="match status" value="1"/>
</dbReference>
<proteinExistence type="predicted"/>
<dbReference type="PROSITE" id="PS50883">
    <property type="entry name" value="EAL"/>
    <property type="match status" value="1"/>
</dbReference>
<dbReference type="NCBIfam" id="TIGR00229">
    <property type="entry name" value="sensory_box"/>
    <property type="match status" value="1"/>
</dbReference>
<dbReference type="PROSITE" id="PS50887">
    <property type="entry name" value="GGDEF"/>
    <property type="match status" value="1"/>
</dbReference>
<dbReference type="Gene3D" id="3.20.20.450">
    <property type="entry name" value="EAL domain"/>
    <property type="match status" value="1"/>
</dbReference>
<feature type="domain" description="EAL" evidence="3">
    <location>
        <begin position="310"/>
        <end position="564"/>
    </location>
</feature>
<protein>
    <submittedName>
        <fullName evidence="5">Bifunctional diguanylate cyclase/phosphodiesterase</fullName>
    </submittedName>
</protein>
<dbReference type="Gene3D" id="3.30.70.270">
    <property type="match status" value="1"/>
</dbReference>
<dbReference type="CDD" id="cd01949">
    <property type="entry name" value="GGDEF"/>
    <property type="match status" value="1"/>
</dbReference>